<protein>
    <submittedName>
        <fullName evidence="1">Uncharacterized protein</fullName>
    </submittedName>
</protein>
<dbReference type="EMBL" id="JACGCM010001564">
    <property type="protein sequence ID" value="KAF6153414.1"/>
    <property type="molecule type" value="Genomic_DNA"/>
</dbReference>
<keyword evidence="2" id="KW-1185">Reference proteome</keyword>
<feature type="non-terminal residue" evidence="1">
    <location>
        <position position="89"/>
    </location>
</feature>
<gene>
    <name evidence="1" type="ORF">GIB67_003604</name>
</gene>
<evidence type="ECO:0000313" key="2">
    <source>
        <dbReference type="Proteomes" id="UP000541444"/>
    </source>
</evidence>
<reference evidence="1 2" key="1">
    <citation type="journal article" date="2020" name="IScience">
        <title>Genome Sequencing of the Endangered Kingdonia uniflora (Circaeasteraceae, Ranunculales) Reveals Potential Mechanisms of Evolutionary Specialization.</title>
        <authorList>
            <person name="Sun Y."/>
            <person name="Deng T."/>
            <person name="Zhang A."/>
            <person name="Moore M.J."/>
            <person name="Landis J.B."/>
            <person name="Lin N."/>
            <person name="Zhang H."/>
            <person name="Zhang X."/>
            <person name="Huang J."/>
            <person name="Zhang X."/>
            <person name="Sun H."/>
            <person name="Wang H."/>
        </authorList>
    </citation>
    <scope>NUCLEOTIDE SEQUENCE [LARGE SCALE GENOMIC DNA]</scope>
    <source>
        <strain evidence="1">TB1705</strain>
        <tissue evidence="1">Leaf</tissue>
    </source>
</reference>
<name>A0A7J7MF77_9MAGN</name>
<comment type="caution">
    <text evidence="1">The sequence shown here is derived from an EMBL/GenBank/DDBJ whole genome shotgun (WGS) entry which is preliminary data.</text>
</comment>
<dbReference type="Proteomes" id="UP000541444">
    <property type="component" value="Unassembled WGS sequence"/>
</dbReference>
<sequence length="89" mass="9707">HKKKINTNDLPLHQTSNSTVVTVPLLWRFGKILSTKLMNLASSPSAASKSFTLDVFVALSGKSLSTISLRSWIALSISLFRKNPPTIAL</sequence>
<proteinExistence type="predicted"/>
<organism evidence="1 2">
    <name type="scientific">Kingdonia uniflora</name>
    <dbReference type="NCBI Taxonomy" id="39325"/>
    <lineage>
        <taxon>Eukaryota</taxon>
        <taxon>Viridiplantae</taxon>
        <taxon>Streptophyta</taxon>
        <taxon>Embryophyta</taxon>
        <taxon>Tracheophyta</taxon>
        <taxon>Spermatophyta</taxon>
        <taxon>Magnoliopsida</taxon>
        <taxon>Ranunculales</taxon>
        <taxon>Circaeasteraceae</taxon>
        <taxon>Kingdonia</taxon>
    </lineage>
</organism>
<evidence type="ECO:0000313" key="1">
    <source>
        <dbReference type="EMBL" id="KAF6153414.1"/>
    </source>
</evidence>
<dbReference type="AlphaFoldDB" id="A0A7J7MF77"/>
<accession>A0A7J7MF77</accession>